<dbReference type="Gene3D" id="3.30.870.10">
    <property type="entry name" value="Endonuclease Chain A"/>
    <property type="match status" value="1"/>
</dbReference>
<dbReference type="Pfam" id="PF07894">
    <property type="entry name" value="SACK1"/>
    <property type="match status" value="1"/>
</dbReference>
<dbReference type="Proteomes" id="UP000005447">
    <property type="component" value="Unassembled WGS sequence"/>
</dbReference>
<proteinExistence type="inferred from homology"/>
<dbReference type="GeneTree" id="ENSGT00940000159342"/>
<dbReference type="GO" id="GO:0044380">
    <property type="term" value="P:protein localization to cytoskeleton"/>
    <property type="evidence" value="ECO:0007669"/>
    <property type="project" value="Ensembl"/>
</dbReference>
<dbReference type="Bgee" id="ENSCPOG00000013323">
    <property type="expression patterns" value="Expressed in zone of skin and 11 other cell types or tissues"/>
</dbReference>
<dbReference type="InterPro" id="IPR050944">
    <property type="entry name" value="FAM83"/>
</dbReference>
<evidence type="ECO:0000256" key="3">
    <source>
        <dbReference type="ARBA" id="ARBA00022490"/>
    </source>
</evidence>
<dbReference type="GO" id="GO:0045095">
    <property type="term" value="C:keratin filament"/>
    <property type="evidence" value="ECO:0007669"/>
    <property type="project" value="Ensembl"/>
</dbReference>
<dbReference type="PANTHER" id="PTHR16181:SF29">
    <property type="entry name" value="PROTEIN FAM83A-RELATED"/>
    <property type="match status" value="1"/>
</dbReference>
<dbReference type="PANTHER" id="PTHR16181">
    <property type="entry name" value="PROTEIN FAM83A-RELATED"/>
    <property type="match status" value="1"/>
</dbReference>
<comment type="similarity">
    <text evidence="2">Belongs to the FAM83 family.</text>
</comment>
<dbReference type="FunFam" id="3.30.870.10:FF:000004">
    <property type="entry name" value="protein FAM83H isoform X2"/>
    <property type="match status" value="1"/>
</dbReference>
<feature type="region of interest" description="Disordered" evidence="4">
    <location>
        <begin position="1"/>
        <end position="20"/>
    </location>
</feature>
<comment type="subcellular location">
    <subcellularLocation>
        <location evidence="1">Cytoplasm</location>
    </subcellularLocation>
</comment>
<feature type="region of interest" description="Disordered" evidence="4">
    <location>
        <begin position="829"/>
        <end position="957"/>
    </location>
</feature>
<feature type="region of interest" description="Disordered" evidence="4">
    <location>
        <begin position="1041"/>
        <end position="1109"/>
    </location>
</feature>
<dbReference type="GO" id="GO:0019901">
    <property type="term" value="F:protein kinase binding"/>
    <property type="evidence" value="ECO:0007669"/>
    <property type="project" value="Ensembl"/>
</dbReference>
<dbReference type="InterPro" id="IPR041996">
    <property type="entry name" value="PLDc_FAM83H_N"/>
</dbReference>
<evidence type="ECO:0000313" key="7">
    <source>
        <dbReference type="Proteomes" id="UP000005447"/>
    </source>
</evidence>
<dbReference type="VEuPathDB" id="HostDB:ENSCPOG00000013323"/>
<evidence type="ECO:0000259" key="5">
    <source>
        <dbReference type="Pfam" id="PF07894"/>
    </source>
</evidence>
<dbReference type="GO" id="GO:0007165">
    <property type="term" value="P:signal transduction"/>
    <property type="evidence" value="ECO:0007669"/>
    <property type="project" value="TreeGrafter"/>
</dbReference>
<dbReference type="GO" id="GO:1990254">
    <property type="term" value="F:keratin filament binding"/>
    <property type="evidence" value="ECO:0007669"/>
    <property type="project" value="Ensembl"/>
</dbReference>
<dbReference type="OMA" id="GCHGEDT"/>
<evidence type="ECO:0000313" key="6">
    <source>
        <dbReference type="Ensembl" id="ENSCPOP00000011994.3"/>
    </source>
</evidence>
<dbReference type="Ensembl" id="ENSCPOT00000013453.3">
    <property type="protein sequence ID" value="ENSCPOP00000011994.3"/>
    <property type="gene ID" value="ENSCPOG00000013323.4"/>
</dbReference>
<reference evidence="6" key="3">
    <citation type="submission" date="2025-09" db="UniProtKB">
        <authorList>
            <consortium name="Ensembl"/>
        </authorList>
    </citation>
    <scope>IDENTIFICATION</scope>
    <source>
        <strain evidence="6">2N</strain>
    </source>
</reference>
<sequence>MARRSQSSSQGDNPLAPGYLPPHYKEYYRLAVDALMEGGREAYNRFLASEGAPDFLSPEELEHVCRHLTPPQHVARELPEGSPPDVDMDGSSGTYWPENSDQAVPELDLGWPLTFGFQGTEVTTLVQPPPPDSPSIKDEARRMIRSAQQVVAVVMDMFTDVDLLGEVLEAAARRVPVYILLDEMNAQHFMDMADKCRVNLHHVDFLRVRTVAGPTYYCRTGKSFKGHVKEKFLLVDCAVVMSGSYSFMWSFEKIHRSLAHVFQGELVSSFDEEFRILFAQSEPLVPSAGALARMDAYALAPYSGAGPLVGVPGVGAPTPFSFPKRAHLLFPPPREEGLGFPSFLDPDRHFLSAFRREEMPRGPGGILEQHTGLRPLSRRLDPEIGPSGELSGTRGFFQARHLEMDAVKRHSYAAVDGTGAVENFAAARQVSRQTFLSHGDDFRFQTSHFHRDQLYQQHYQWDPQLNPTRPQGLFEKIRAGRPGFPDHDDFTLGAGLRFPELGPDGHQRLEYVPSSASREVRQGSDPVFGPGQRGLEPGGALHPNLGQRFPCQAVVRQGPDPAMETEPERKGGTEGRAGLRHWRLASYLSGCHGEDTGEEGLSLPMEAEVYEDDVLAPTGRAPAGDLLPSAFRAPTAFPAKGPVPGPGSGGGAEREGVEEAGLAKQDSFRSRLNPIIQRSSRLRSSLIFASQAQAEGVGGAAGGTTEKVQLLHKEQTISETLGPGGEAVRSTASAKVAELLEKYKGPARDTGGAVTVSSHSKAMVSQTLQEEVTAPGAGGCERRSLESCLLDLRDSFAQQLHQEAERQPGAASLTAAQLLDTLGRSGADRLPSRFLSAQGSSTSPQGWDSPPPDGPGAHQVPHSEPKGSPTLAYPERKGSPTPGFPNRRGSPTTGFVEQKGNPTSSYPEHKGSPVPPVPERRSSPGPPVPERRGSLTLALPVESPKATPTEEVAVGPMEVLRKGSLRLRQLLSPKSERRGEGEGSFPVLQENGQPESPRRPSLGRSDSTEAAGDERNPRARIASATANALYSSNLRDDTKAILEQISAHGQKHRGVPVPGPAHSSPELGHPPAAGGLAPDMSDKDKCSAIFRSDNQGPQGRLSRTLPASAEERDRLLRRMESMRKEKRVYSRFEVFCKKDEAGSPGAGDSLVEEDARDSKVGKFMPKILSTFKGKK</sequence>
<name>H0VNG5_CAVPO</name>
<feature type="region of interest" description="Disordered" evidence="4">
    <location>
        <begin position="636"/>
        <end position="665"/>
    </location>
</feature>
<keyword evidence="3" id="KW-0963">Cytoplasm</keyword>
<feature type="region of interest" description="Disordered" evidence="4">
    <location>
        <begin position="970"/>
        <end position="1024"/>
    </location>
</feature>
<reference evidence="6" key="2">
    <citation type="submission" date="2025-08" db="UniProtKB">
        <authorList>
            <consortium name="Ensembl"/>
        </authorList>
    </citation>
    <scope>IDENTIFICATION</scope>
    <source>
        <strain evidence="6">2N</strain>
    </source>
</reference>
<keyword evidence="7" id="KW-1185">Reference proteome</keyword>
<accession>H0VNG5</accession>
<feature type="domain" description="Scaffolding anchor of CK1" evidence="5">
    <location>
        <begin position="14"/>
        <end position="283"/>
    </location>
</feature>
<dbReference type="FunCoup" id="H0VNG5">
    <property type="interactions" value="89"/>
</dbReference>
<dbReference type="EMBL" id="AAKN02050287">
    <property type="status" value="NOT_ANNOTATED_CDS"/>
    <property type="molecule type" value="Genomic_DNA"/>
</dbReference>
<evidence type="ECO:0000256" key="1">
    <source>
        <dbReference type="ARBA" id="ARBA00004496"/>
    </source>
</evidence>
<organism evidence="6 7">
    <name type="scientific">Cavia porcellus</name>
    <name type="common">Guinea pig</name>
    <dbReference type="NCBI Taxonomy" id="10141"/>
    <lineage>
        <taxon>Eukaryota</taxon>
        <taxon>Metazoa</taxon>
        <taxon>Chordata</taxon>
        <taxon>Craniata</taxon>
        <taxon>Vertebrata</taxon>
        <taxon>Euteleostomi</taxon>
        <taxon>Mammalia</taxon>
        <taxon>Eutheria</taxon>
        <taxon>Euarchontoglires</taxon>
        <taxon>Glires</taxon>
        <taxon>Rodentia</taxon>
        <taxon>Hystricomorpha</taxon>
        <taxon>Caviidae</taxon>
        <taxon>Cavia</taxon>
    </lineage>
</organism>
<dbReference type="STRING" id="10141.ENSCPOP00000011994"/>
<evidence type="ECO:0000256" key="2">
    <source>
        <dbReference type="ARBA" id="ARBA00006937"/>
    </source>
</evidence>
<dbReference type="InParanoid" id="H0VNG5"/>
<dbReference type="GO" id="GO:0005737">
    <property type="term" value="C:cytoplasm"/>
    <property type="evidence" value="ECO:0007669"/>
    <property type="project" value="UniProtKB-SubCell"/>
</dbReference>
<dbReference type="GO" id="GO:0030335">
    <property type="term" value="P:positive regulation of cell migration"/>
    <property type="evidence" value="ECO:0007669"/>
    <property type="project" value="Ensembl"/>
</dbReference>
<dbReference type="SUPFAM" id="SSF56024">
    <property type="entry name" value="Phospholipase D/nuclease"/>
    <property type="match status" value="1"/>
</dbReference>
<protein>
    <submittedName>
        <fullName evidence="6">Family with sequence similarity 83 member H</fullName>
    </submittedName>
</protein>
<dbReference type="eggNOG" id="ENOG502QW7K">
    <property type="taxonomic scope" value="Eukaryota"/>
</dbReference>
<feature type="compositionally biased region" description="Polar residues" evidence="4">
    <location>
        <begin position="1"/>
        <end position="12"/>
    </location>
</feature>
<dbReference type="CDD" id="cd09188">
    <property type="entry name" value="PLDc_FAM83H_N"/>
    <property type="match status" value="1"/>
</dbReference>
<gene>
    <name evidence="6" type="primary">FAM83H</name>
</gene>
<evidence type="ECO:0000256" key="4">
    <source>
        <dbReference type="SAM" id="MobiDB-lite"/>
    </source>
</evidence>
<feature type="compositionally biased region" description="Polar residues" evidence="4">
    <location>
        <begin position="889"/>
        <end position="906"/>
    </location>
</feature>
<dbReference type="HOGENOM" id="CLU_009734_0_0_1"/>
<dbReference type="InterPro" id="IPR012461">
    <property type="entry name" value="SACK1"/>
</dbReference>
<dbReference type="GO" id="GO:0045104">
    <property type="term" value="P:intermediate filament cytoskeleton organization"/>
    <property type="evidence" value="ECO:0007669"/>
    <property type="project" value="Ensembl"/>
</dbReference>
<reference evidence="7" key="1">
    <citation type="journal article" date="2011" name="Nature">
        <title>A high-resolution map of human evolutionary constraint using 29 mammals.</title>
        <authorList>
            <person name="Lindblad-Toh K."/>
            <person name="Garber M."/>
            <person name="Zuk O."/>
            <person name="Lin M.F."/>
            <person name="Parker B.J."/>
            <person name="Washietl S."/>
            <person name="Kheradpour P."/>
            <person name="Ernst J."/>
            <person name="Jordan G."/>
            <person name="Mauceli E."/>
            <person name="Ward L.D."/>
            <person name="Lowe C.B."/>
            <person name="Holloway A.K."/>
            <person name="Clamp M."/>
            <person name="Gnerre S."/>
            <person name="Alfoldi J."/>
            <person name="Beal K."/>
            <person name="Chang J."/>
            <person name="Clawson H."/>
            <person name="Cuff J."/>
            <person name="Di Palma F."/>
            <person name="Fitzgerald S."/>
            <person name="Flicek P."/>
            <person name="Guttman M."/>
            <person name="Hubisz M.J."/>
            <person name="Jaffe D.B."/>
            <person name="Jungreis I."/>
            <person name="Kent W.J."/>
            <person name="Kostka D."/>
            <person name="Lara M."/>
            <person name="Martins A.L."/>
            <person name="Massingham T."/>
            <person name="Moltke I."/>
            <person name="Raney B.J."/>
            <person name="Rasmussen M.D."/>
            <person name="Robinson J."/>
            <person name="Stark A."/>
            <person name="Vilella A.J."/>
            <person name="Wen J."/>
            <person name="Xie X."/>
            <person name="Zody M.C."/>
            <person name="Baldwin J."/>
            <person name="Bloom T."/>
            <person name="Chin C.W."/>
            <person name="Heiman D."/>
            <person name="Nicol R."/>
            <person name="Nusbaum C."/>
            <person name="Young S."/>
            <person name="Wilkinson J."/>
            <person name="Worley K.C."/>
            <person name="Kovar C.L."/>
            <person name="Muzny D.M."/>
            <person name="Gibbs R.A."/>
            <person name="Cree A."/>
            <person name="Dihn H.H."/>
            <person name="Fowler G."/>
            <person name="Jhangiani S."/>
            <person name="Joshi V."/>
            <person name="Lee S."/>
            <person name="Lewis L.R."/>
            <person name="Nazareth L.V."/>
            <person name="Okwuonu G."/>
            <person name="Santibanez J."/>
            <person name="Warren W.C."/>
            <person name="Mardis E.R."/>
            <person name="Weinstock G.M."/>
            <person name="Wilson R.K."/>
            <person name="Delehaunty K."/>
            <person name="Dooling D."/>
            <person name="Fronik C."/>
            <person name="Fulton L."/>
            <person name="Fulton B."/>
            <person name="Graves T."/>
            <person name="Minx P."/>
            <person name="Sodergren E."/>
            <person name="Birney E."/>
            <person name="Margulies E.H."/>
            <person name="Herrero J."/>
            <person name="Green E.D."/>
            <person name="Haussler D."/>
            <person name="Siepel A."/>
            <person name="Goldman N."/>
            <person name="Pollard K.S."/>
            <person name="Pedersen J.S."/>
            <person name="Lander E.S."/>
            <person name="Kellis M."/>
        </authorList>
    </citation>
    <scope>NUCLEOTIDE SEQUENCE [LARGE SCALE GENOMIC DNA]</scope>
    <source>
        <strain evidence="7">2N</strain>
    </source>
</reference>
<dbReference type="AlphaFoldDB" id="H0VNG5"/>
<feature type="compositionally biased region" description="Polar residues" evidence="4">
    <location>
        <begin position="835"/>
        <end position="846"/>
    </location>
</feature>